<reference evidence="2" key="1">
    <citation type="submission" date="2019-04" db="EMBL/GenBank/DDBJ databases">
        <title>Sequencing of skin fungus with MAO and IRED activity.</title>
        <authorList>
            <person name="Marsaioli A.J."/>
            <person name="Bonatto J.M.C."/>
            <person name="Reis Junior O."/>
        </authorList>
    </citation>
    <scope>NUCLEOTIDE SEQUENCE</scope>
    <source>
        <strain evidence="2">30M1</strain>
    </source>
</reference>
<dbReference type="SUPFAM" id="SSF51658">
    <property type="entry name" value="Xylose isomerase-like"/>
    <property type="match status" value="1"/>
</dbReference>
<protein>
    <recommendedName>
        <fullName evidence="1">Xylose isomerase-like TIM barrel domain-containing protein</fullName>
    </recommendedName>
</protein>
<dbReference type="Proteomes" id="UP000801428">
    <property type="component" value="Unassembled WGS sequence"/>
</dbReference>
<evidence type="ECO:0000313" key="2">
    <source>
        <dbReference type="EMBL" id="KAF3005867.1"/>
    </source>
</evidence>
<dbReference type="Gene3D" id="3.20.20.150">
    <property type="entry name" value="Divalent-metal-dependent TIM barrel enzymes"/>
    <property type="match status" value="1"/>
</dbReference>
<proteinExistence type="predicted"/>
<evidence type="ECO:0000313" key="3">
    <source>
        <dbReference type="Proteomes" id="UP000801428"/>
    </source>
</evidence>
<dbReference type="Pfam" id="PF01261">
    <property type="entry name" value="AP_endonuc_2"/>
    <property type="match status" value="1"/>
</dbReference>
<keyword evidence="3" id="KW-1185">Reference proteome</keyword>
<gene>
    <name evidence="2" type="ORF">E8E13_009083</name>
</gene>
<evidence type="ECO:0000259" key="1">
    <source>
        <dbReference type="Pfam" id="PF01261"/>
    </source>
</evidence>
<dbReference type="AlphaFoldDB" id="A0A9P4TGP0"/>
<feature type="domain" description="Xylose isomerase-like TIM barrel" evidence="1">
    <location>
        <begin position="34"/>
        <end position="317"/>
    </location>
</feature>
<comment type="caution">
    <text evidence="2">The sequence shown here is derived from an EMBL/GenBank/DDBJ whole genome shotgun (WGS) entry which is preliminary data.</text>
</comment>
<accession>A0A9P4TGP0</accession>
<organism evidence="2 3">
    <name type="scientific">Curvularia kusanoi</name>
    <name type="common">Cochliobolus kusanoi</name>
    <dbReference type="NCBI Taxonomy" id="90978"/>
    <lineage>
        <taxon>Eukaryota</taxon>
        <taxon>Fungi</taxon>
        <taxon>Dikarya</taxon>
        <taxon>Ascomycota</taxon>
        <taxon>Pezizomycotina</taxon>
        <taxon>Dothideomycetes</taxon>
        <taxon>Pleosporomycetidae</taxon>
        <taxon>Pleosporales</taxon>
        <taxon>Pleosporineae</taxon>
        <taxon>Pleosporaceae</taxon>
        <taxon>Curvularia</taxon>
    </lineage>
</organism>
<dbReference type="PANTHER" id="PTHR12110:SF56">
    <property type="entry name" value="DEHYDRATASE, PUTATIVE (AFU_ORTHOLOGUE AFUA_6G08740)-RELATED"/>
    <property type="match status" value="1"/>
</dbReference>
<dbReference type="EMBL" id="SWKU01000006">
    <property type="protein sequence ID" value="KAF3005867.1"/>
    <property type="molecule type" value="Genomic_DNA"/>
</dbReference>
<dbReference type="PANTHER" id="PTHR12110">
    <property type="entry name" value="HYDROXYPYRUVATE ISOMERASE"/>
    <property type="match status" value="1"/>
</dbReference>
<dbReference type="OrthoDB" id="5360893at2759"/>
<dbReference type="InterPro" id="IPR036237">
    <property type="entry name" value="Xyl_isomerase-like_sf"/>
</dbReference>
<dbReference type="InterPro" id="IPR013022">
    <property type="entry name" value="Xyl_isomerase-like_TIM-brl"/>
</dbReference>
<sequence>MGGIDFASLASIPISYATCSLGSPNSPPPLLDRLDAISKAGFSGVELSFPDILSYGQTLLGHEVQPKNYDELEKVAGEIKKECDKRNLGVMMLQPFANFEGWPQGSDERKDAFERLDGWIRIMKASGTDMLQVGSTDVKLEKLDQSRIVPDLQELADKLSQHGFRVAYENWCWSTHAPDWKDVWEIVQKVDRKNIGLCLDTFQTAGGEWADPRTESGLLEDVPKDELEKRFKKSLEELGKAVPKDKIYLLQISDAYKVPQALKDERDDDGLLPRGRWSHDFRPLPYNGGYLPVVDVARAVLNTGFRGWFSYEVFDGGKDGKGGDVDIVAYARAAKNVHNRLLAECAGEKTPGNGYGHLESAEITLVRTEGAICCISEVLEMAALDGLAMIDEDMMVEKGGAVDDDFIVLVSVLMVVEVTVVPRSEDSVGN</sequence>
<dbReference type="InterPro" id="IPR050312">
    <property type="entry name" value="IolE/XylAMocC-like"/>
</dbReference>
<name>A0A9P4TGP0_CURKU</name>